<dbReference type="Pfam" id="PF09411">
    <property type="entry name" value="PagL"/>
    <property type="match status" value="1"/>
</dbReference>
<protein>
    <submittedName>
        <fullName evidence="3">Lipid A 3-O-deacylase (PagL)</fullName>
    </submittedName>
    <submittedName>
        <fullName evidence="4">Lipid A 3-O-deacylase PagL</fullName>
    </submittedName>
</protein>
<comment type="subcellular location">
    <subcellularLocation>
        <location evidence="1">Cell outer membrane</location>
    </subcellularLocation>
</comment>
<evidence type="ECO:0000313" key="6">
    <source>
        <dbReference type="Proteomes" id="UP000295794"/>
    </source>
</evidence>
<gene>
    <name evidence="4" type="ORF">EV682_1014</name>
    <name evidence="3" type="ORF">NCTC11159_00023</name>
</gene>
<dbReference type="InterPro" id="IPR018550">
    <property type="entry name" value="Lipid-A_deacylase-rel"/>
</dbReference>
<keyword evidence="2" id="KW-0732">Signal</keyword>
<dbReference type="EMBL" id="SMBT01000001">
    <property type="protein sequence ID" value="TCU89985.1"/>
    <property type="molecule type" value="Genomic_DNA"/>
</dbReference>
<dbReference type="Proteomes" id="UP000255108">
    <property type="component" value="Unassembled WGS sequence"/>
</dbReference>
<dbReference type="EMBL" id="UGHR01000001">
    <property type="protein sequence ID" value="STQ89012.1"/>
    <property type="molecule type" value="Genomic_DNA"/>
</dbReference>
<name>A0A377Q2H7_9NEIS</name>
<dbReference type="Gene3D" id="2.40.160.20">
    <property type="match status" value="1"/>
</dbReference>
<proteinExistence type="predicted"/>
<dbReference type="AlphaFoldDB" id="A0A377Q2H7"/>
<dbReference type="InterPro" id="IPR011250">
    <property type="entry name" value="OMP/PagP_B-barrel"/>
</dbReference>
<keyword evidence="6" id="KW-1185">Reference proteome</keyword>
<reference evidence="4 6" key="2">
    <citation type="submission" date="2019-03" db="EMBL/GenBank/DDBJ databases">
        <title>Genomic Encyclopedia of Type Strains, Phase IV (KMG-IV): sequencing the most valuable type-strain genomes for metagenomic binning, comparative biology and taxonomic classification.</title>
        <authorList>
            <person name="Goeker M."/>
        </authorList>
    </citation>
    <scope>NUCLEOTIDE SEQUENCE [LARGE SCALE GENOMIC DNA]</scope>
    <source>
        <strain evidence="4 6">DSM 3764</strain>
    </source>
</reference>
<feature type="signal peptide" evidence="2">
    <location>
        <begin position="1"/>
        <end position="18"/>
    </location>
</feature>
<dbReference type="Proteomes" id="UP000295794">
    <property type="component" value="Unassembled WGS sequence"/>
</dbReference>
<evidence type="ECO:0000256" key="1">
    <source>
        <dbReference type="ARBA" id="ARBA00004442"/>
    </source>
</evidence>
<evidence type="ECO:0000256" key="2">
    <source>
        <dbReference type="SAM" id="SignalP"/>
    </source>
</evidence>
<dbReference type="OrthoDB" id="5297282at2"/>
<organism evidence="3 5">
    <name type="scientific">Iodobacter fluviatilis</name>
    <dbReference type="NCBI Taxonomy" id="537"/>
    <lineage>
        <taxon>Bacteria</taxon>
        <taxon>Pseudomonadati</taxon>
        <taxon>Pseudomonadota</taxon>
        <taxon>Betaproteobacteria</taxon>
        <taxon>Neisseriales</taxon>
        <taxon>Chitinibacteraceae</taxon>
        <taxon>Iodobacter</taxon>
    </lineage>
</organism>
<dbReference type="RefSeq" id="WP_115225510.1">
    <property type="nucleotide sequence ID" value="NZ_CAWOLO010000001.1"/>
</dbReference>
<evidence type="ECO:0000313" key="3">
    <source>
        <dbReference type="EMBL" id="STQ89012.1"/>
    </source>
</evidence>
<accession>A0A377Q2H7</accession>
<reference evidence="3 5" key="1">
    <citation type="submission" date="2018-06" db="EMBL/GenBank/DDBJ databases">
        <authorList>
            <consortium name="Pathogen Informatics"/>
            <person name="Doyle S."/>
        </authorList>
    </citation>
    <scope>NUCLEOTIDE SEQUENCE [LARGE SCALE GENOMIC DNA]</scope>
    <source>
        <strain evidence="3 5">NCTC11159</strain>
    </source>
</reference>
<sequence length="180" mass="20334">MFAFVIRFCLTCILFAVAGAEAFEWQVSAGQGMQPKHVEQHHLFRVAWRTDLPWSWYETKTGKLSSGLALGAGLWRGDDLNTGELFITPELRYEWAAADQGLQWFVEAGVGGHVFSRTDYAKRGPFSTAFQFGEQLGAGVRFGERRSQDLTLLYQHHSNGDIKTPNYGADFLVLRYGFKM</sequence>
<evidence type="ECO:0000313" key="4">
    <source>
        <dbReference type="EMBL" id="TCU89985.1"/>
    </source>
</evidence>
<dbReference type="GO" id="GO:0009279">
    <property type="term" value="C:cell outer membrane"/>
    <property type="evidence" value="ECO:0007669"/>
    <property type="project" value="UniProtKB-SubCell"/>
</dbReference>
<feature type="chain" id="PRO_5016878719" evidence="2">
    <location>
        <begin position="19"/>
        <end position="180"/>
    </location>
</feature>
<evidence type="ECO:0000313" key="5">
    <source>
        <dbReference type="Proteomes" id="UP000255108"/>
    </source>
</evidence>
<dbReference type="SUPFAM" id="SSF56925">
    <property type="entry name" value="OMPA-like"/>
    <property type="match status" value="1"/>
</dbReference>